<evidence type="ECO:0000259" key="2">
    <source>
        <dbReference type="PROSITE" id="PS50053"/>
    </source>
</evidence>
<evidence type="ECO:0000313" key="4">
    <source>
        <dbReference type="Proteomes" id="UP001386955"/>
    </source>
</evidence>
<dbReference type="PROSITE" id="PS50053">
    <property type="entry name" value="UBIQUITIN_2"/>
    <property type="match status" value="2"/>
</dbReference>
<dbReference type="EMBL" id="JAYMYS010000005">
    <property type="protein sequence ID" value="KAK7391026.1"/>
    <property type="molecule type" value="Genomic_DNA"/>
</dbReference>
<dbReference type="GO" id="GO:0043161">
    <property type="term" value="P:proteasome-mediated ubiquitin-dependent protein catabolic process"/>
    <property type="evidence" value="ECO:0007669"/>
    <property type="project" value="TreeGrafter"/>
</dbReference>
<comment type="caution">
    <text evidence="3">The sequence shown here is derived from an EMBL/GenBank/DDBJ whole genome shotgun (WGS) entry which is preliminary data.</text>
</comment>
<dbReference type="SMART" id="SM00213">
    <property type="entry name" value="UBQ"/>
    <property type="match status" value="2"/>
</dbReference>
<dbReference type="InterPro" id="IPR029071">
    <property type="entry name" value="Ubiquitin-like_domsf"/>
</dbReference>
<feature type="domain" description="Ubiquitin-like" evidence="2">
    <location>
        <begin position="287"/>
        <end position="370"/>
    </location>
</feature>
<evidence type="ECO:0000313" key="3">
    <source>
        <dbReference type="EMBL" id="KAK7391026.1"/>
    </source>
</evidence>
<reference evidence="3 4" key="1">
    <citation type="submission" date="2024-01" db="EMBL/GenBank/DDBJ databases">
        <title>The genomes of 5 underutilized Papilionoideae crops provide insights into root nodulation and disease resistanc.</title>
        <authorList>
            <person name="Jiang F."/>
        </authorList>
    </citation>
    <scope>NUCLEOTIDE SEQUENCE [LARGE SCALE GENOMIC DNA]</scope>
    <source>
        <strain evidence="3">DUOXIRENSHENG_FW03</strain>
        <tissue evidence="3">Leaves</tissue>
    </source>
</reference>
<dbReference type="PANTHER" id="PTHR10621">
    <property type="entry name" value="UV EXCISION REPAIR PROTEIN RAD23"/>
    <property type="match status" value="1"/>
</dbReference>
<dbReference type="GO" id="GO:0070628">
    <property type="term" value="F:proteasome binding"/>
    <property type="evidence" value="ECO:0007669"/>
    <property type="project" value="TreeGrafter"/>
</dbReference>
<gene>
    <name evidence="3" type="ORF">VNO78_19311</name>
</gene>
<dbReference type="GO" id="GO:0031593">
    <property type="term" value="F:polyubiquitin modification-dependent protein binding"/>
    <property type="evidence" value="ECO:0007669"/>
    <property type="project" value="TreeGrafter"/>
</dbReference>
<organism evidence="3 4">
    <name type="scientific">Psophocarpus tetragonolobus</name>
    <name type="common">Winged bean</name>
    <name type="synonym">Dolichos tetragonolobus</name>
    <dbReference type="NCBI Taxonomy" id="3891"/>
    <lineage>
        <taxon>Eukaryota</taxon>
        <taxon>Viridiplantae</taxon>
        <taxon>Streptophyta</taxon>
        <taxon>Embryophyta</taxon>
        <taxon>Tracheophyta</taxon>
        <taxon>Spermatophyta</taxon>
        <taxon>Magnoliopsida</taxon>
        <taxon>eudicotyledons</taxon>
        <taxon>Gunneridae</taxon>
        <taxon>Pentapetalae</taxon>
        <taxon>rosids</taxon>
        <taxon>fabids</taxon>
        <taxon>Fabales</taxon>
        <taxon>Fabaceae</taxon>
        <taxon>Papilionoideae</taxon>
        <taxon>50 kb inversion clade</taxon>
        <taxon>NPAAA clade</taxon>
        <taxon>indigoferoid/millettioid clade</taxon>
        <taxon>Phaseoleae</taxon>
        <taxon>Psophocarpus</taxon>
    </lineage>
</organism>
<dbReference type="Gene3D" id="3.10.20.90">
    <property type="entry name" value="Phosphatidylinositol 3-kinase Catalytic Subunit, Chain A, domain 1"/>
    <property type="match status" value="1"/>
</dbReference>
<feature type="region of interest" description="Disordered" evidence="1">
    <location>
        <begin position="126"/>
        <end position="179"/>
    </location>
</feature>
<dbReference type="GO" id="GO:0005654">
    <property type="term" value="C:nucleoplasm"/>
    <property type="evidence" value="ECO:0007669"/>
    <property type="project" value="TreeGrafter"/>
</dbReference>
<dbReference type="Proteomes" id="UP001386955">
    <property type="component" value="Unassembled WGS sequence"/>
</dbReference>
<dbReference type="Pfam" id="PF00240">
    <property type="entry name" value="ubiquitin"/>
    <property type="match status" value="1"/>
</dbReference>
<protein>
    <recommendedName>
        <fullName evidence="2">Ubiquitin-like domain-containing protein</fullName>
    </recommendedName>
</protein>
<proteinExistence type="predicted"/>
<dbReference type="PANTHER" id="PTHR10621:SF38">
    <property type="entry name" value="UBIQUITIN DOMAIN-CONTAINING PROTEIN 7SL RNA1-RELATED"/>
    <property type="match status" value="1"/>
</dbReference>
<dbReference type="AlphaFoldDB" id="A0AAN9XG88"/>
<dbReference type="CDD" id="cd17039">
    <property type="entry name" value="Ubl_ubiquitin_like"/>
    <property type="match status" value="2"/>
</dbReference>
<keyword evidence="4" id="KW-1185">Reference proteome</keyword>
<name>A0AAN9XG88_PSOTE</name>
<evidence type="ECO:0000256" key="1">
    <source>
        <dbReference type="SAM" id="MobiDB-lite"/>
    </source>
</evidence>
<accession>A0AAN9XG88</accession>
<dbReference type="InterPro" id="IPR000626">
    <property type="entry name" value="Ubiquitin-like_dom"/>
</dbReference>
<dbReference type="GO" id="GO:0043130">
    <property type="term" value="F:ubiquitin binding"/>
    <property type="evidence" value="ECO:0007669"/>
    <property type="project" value="TreeGrafter"/>
</dbReference>
<dbReference type="GO" id="GO:0005829">
    <property type="term" value="C:cytosol"/>
    <property type="evidence" value="ECO:0007669"/>
    <property type="project" value="TreeGrafter"/>
</dbReference>
<feature type="domain" description="Ubiquitin-like" evidence="2">
    <location>
        <begin position="1"/>
        <end position="79"/>
    </location>
</feature>
<sequence>MYVVIVELVGVRGNIFPLLVFPFDTVLDLKVKMHKFFQLPISQQTFFFKGKPLQDDLHVWTSHLHPGSRIQLHVAAPNAANLPPPRMPQYSLFPPVTHHCGPLAMPEDSSPPLLPPVTHYYCPLGTPEDPSPPQLAPAAHNYGPLGTPEDPSAPQLAPVRHNYGPLGTPEDPSPPQLAPATQNYGPIGMLEDPSPPQLAPVRHNHGPIGMTEDPPPPQLASITHNYSPIDALIGQTYGPFGMPEFRLPPLPLLTRTPFASSPTQVMPSNRNELEEWRMLLRPSRRVMTMNVRVPNFMYRVPIEIELDDTVAKLKEKILLHEELQLQGLEKDRVVLQLHGTGVDLADHQLLRYCGVLANPDIDIILEESGKLKVIVLPWPWPHTEEMIEIEVNATDKVSVLREKLLQLHHIPGRLRLPQAAGYFFFRHKQEVLYEEESFEWNQVRDGDIIHTFEF</sequence>
<dbReference type="SUPFAM" id="SSF54236">
    <property type="entry name" value="Ubiquitin-like"/>
    <property type="match status" value="2"/>
</dbReference>